<reference evidence="8 9" key="1">
    <citation type="submission" date="2024-03" db="EMBL/GenBank/DDBJ databases">
        <title>The Acrasis kona genome and developmental transcriptomes reveal deep origins of eukaryotic multicellular pathways.</title>
        <authorList>
            <person name="Sheikh S."/>
            <person name="Fu C.-J."/>
            <person name="Brown M.W."/>
            <person name="Baldauf S.L."/>
        </authorList>
    </citation>
    <scope>NUCLEOTIDE SEQUENCE [LARGE SCALE GENOMIC DNA]</scope>
    <source>
        <strain evidence="8 9">ATCC MYA-3509</strain>
    </source>
</reference>
<feature type="compositionally biased region" description="Polar residues" evidence="6">
    <location>
        <begin position="232"/>
        <end position="248"/>
    </location>
</feature>
<evidence type="ECO:0000256" key="3">
    <source>
        <dbReference type="ARBA" id="ARBA00022833"/>
    </source>
</evidence>
<evidence type="ECO:0000256" key="2">
    <source>
        <dbReference type="ARBA" id="ARBA00022771"/>
    </source>
</evidence>
<feature type="compositionally biased region" description="Basic and acidic residues" evidence="6">
    <location>
        <begin position="160"/>
        <end position="169"/>
    </location>
</feature>
<dbReference type="PROSITE" id="PS01357">
    <property type="entry name" value="ZF_ZZ_1"/>
    <property type="match status" value="2"/>
</dbReference>
<feature type="domain" description="ZZ-type" evidence="7">
    <location>
        <begin position="742"/>
        <end position="800"/>
    </location>
</feature>
<evidence type="ECO:0000256" key="1">
    <source>
        <dbReference type="ARBA" id="ARBA00022723"/>
    </source>
</evidence>
<dbReference type="InterPro" id="IPR000433">
    <property type="entry name" value="Znf_ZZ"/>
</dbReference>
<gene>
    <name evidence="8" type="ORF">AKO1_006334</name>
</gene>
<feature type="region of interest" description="Disordered" evidence="6">
    <location>
        <begin position="370"/>
        <end position="406"/>
    </location>
</feature>
<protein>
    <submittedName>
        <fullName evidence="8">Ime4</fullName>
    </submittedName>
</protein>
<feature type="region of interest" description="Disordered" evidence="6">
    <location>
        <begin position="264"/>
        <end position="328"/>
    </location>
</feature>
<dbReference type="GO" id="GO:0003676">
    <property type="term" value="F:nucleic acid binding"/>
    <property type="evidence" value="ECO:0007669"/>
    <property type="project" value="InterPro"/>
</dbReference>
<keyword evidence="1" id="KW-0479">Metal-binding</keyword>
<keyword evidence="2 4" id="KW-0863">Zinc-finger</keyword>
<evidence type="ECO:0000256" key="4">
    <source>
        <dbReference type="PROSITE-ProRule" id="PRU00228"/>
    </source>
</evidence>
<dbReference type="InterPro" id="IPR029063">
    <property type="entry name" value="SAM-dependent_MTases_sf"/>
</dbReference>
<keyword evidence="3" id="KW-0862">Zinc</keyword>
<dbReference type="CDD" id="cd02249">
    <property type="entry name" value="ZZ"/>
    <property type="match status" value="1"/>
</dbReference>
<feature type="compositionally biased region" description="Polar residues" evidence="6">
    <location>
        <begin position="145"/>
        <end position="159"/>
    </location>
</feature>
<dbReference type="Proteomes" id="UP001431209">
    <property type="component" value="Unassembled WGS sequence"/>
</dbReference>
<comment type="similarity">
    <text evidence="5">Belongs to the MT-A70-like family.</text>
</comment>
<proteinExistence type="inferred from homology"/>
<dbReference type="InterPro" id="IPR007757">
    <property type="entry name" value="MT-A70-like"/>
</dbReference>
<feature type="region of interest" description="Disordered" evidence="6">
    <location>
        <begin position="57"/>
        <end position="95"/>
    </location>
</feature>
<evidence type="ECO:0000313" key="9">
    <source>
        <dbReference type="Proteomes" id="UP001431209"/>
    </source>
</evidence>
<accession>A0AAW2YH41</accession>
<sequence>MKTEPLGQDASDALQDEFAFASPGRTTRAMSSRIKNIITGQPVEDRKVVNTADDYLSEGGYDSVITDDDNDRDYYDKSSGRTRRDSVTKVYQPPYPAVPKKDYVDYESSTPNVYQYFDTTDENNRVRLNNESRLDYTVHQELINGAQQDENITRNSKAVQDQKLEDESHMVSAPIDQPINQPIFTGPQEQLPQDESTQEQPAQEQSTQIIRQETPADGQTTKDSNHEEMAINTTDPLEQDAPQDTSPAVQDKMDVDDLDEELLAGVKKATNVETPVKRKRGRPKRGETTPIKSSPTAAATPPTTPSPVTFHPSPPTRTSPIFSGQRPSSDFVRVKSLVDEETLIQEAIRSESNREEGSIELRCLADYRSIMDRKQRNKQQSAPTSKRSTRKRKSEIKQQQLQDDAAQQEFEDEMVQKSLGDAQGNYKLRKYREGTYINCDLRYFNLSSLGKFDMVLIDPPWRIGGGQKHGEQATMFSNNNFKLNYNTMSNQEILDLDVESLSDQGFIFLWVLNSTLQFGLDLLNKWGYTYVDKIVWVKKSRHHDTMVNVTHGYYLLHSTELCLIGVKSFSMNKKRGISSSSSSNQEDSLHTQRLQYLSKVSNDVIFGKVSRQSQKPEEMYQVMEAMMPGARKVELFARNHNMRHGWLSLGNRLGPTFDSFDRDWQWNYHCDQCDADLSPIPHLKMNTQRAYVRKDTKAPVVGSKRYKSKKQHGHDLCASCVEDKDKKDYFLIENLCEEFIYHDWYNCDHCSQRPICGVRFSCTKCEDYDLCESCFDQVILEGAQHKHDASVFDAIELPDPGMGFPVHHRIRCDSCYMCPIIGERFHCLECKELNYCRNCFFKKKEMKDHLPSHAMTLIPEPGANGQNSQLRCVHCKKQKSSAACYKCKTCANFVLCEECFQDHDDLMPFERNPTHKQFHRFFKLR</sequence>
<dbReference type="AlphaFoldDB" id="A0AAW2YH41"/>
<dbReference type="SUPFAM" id="SSF57850">
    <property type="entry name" value="RING/U-box"/>
    <property type="match status" value="3"/>
</dbReference>
<dbReference type="PANTHER" id="PTHR12829">
    <property type="entry name" value="N6-ADENOSINE-METHYLTRANSFERASE"/>
    <property type="match status" value="1"/>
</dbReference>
<dbReference type="InterPro" id="IPR043145">
    <property type="entry name" value="Znf_ZZ_sf"/>
</dbReference>
<feature type="compositionally biased region" description="Basic and acidic residues" evidence="6">
    <location>
        <begin position="72"/>
        <end position="87"/>
    </location>
</feature>
<dbReference type="InterPro" id="IPR002052">
    <property type="entry name" value="DNA_methylase_N6_adenine_CS"/>
</dbReference>
<dbReference type="Gene3D" id="3.40.50.150">
    <property type="entry name" value="Vaccinia Virus protein VP39"/>
    <property type="match status" value="1"/>
</dbReference>
<evidence type="ECO:0000256" key="6">
    <source>
        <dbReference type="SAM" id="MobiDB-lite"/>
    </source>
</evidence>
<dbReference type="EMBL" id="JAOPGA020000003">
    <property type="protein sequence ID" value="KAL0476303.1"/>
    <property type="molecule type" value="Genomic_DNA"/>
</dbReference>
<dbReference type="GO" id="GO:0005634">
    <property type="term" value="C:nucleus"/>
    <property type="evidence" value="ECO:0007669"/>
    <property type="project" value="TreeGrafter"/>
</dbReference>
<dbReference type="SMART" id="SM00291">
    <property type="entry name" value="ZnF_ZZ"/>
    <property type="match status" value="3"/>
</dbReference>
<dbReference type="GO" id="GO:0032259">
    <property type="term" value="P:methylation"/>
    <property type="evidence" value="ECO:0007669"/>
    <property type="project" value="InterPro"/>
</dbReference>
<feature type="compositionally biased region" description="Polar residues" evidence="6">
    <location>
        <begin position="318"/>
        <end position="328"/>
    </location>
</feature>
<feature type="compositionally biased region" description="Polar residues" evidence="6">
    <location>
        <begin position="178"/>
        <end position="222"/>
    </location>
</feature>
<dbReference type="Gene3D" id="3.30.60.90">
    <property type="match status" value="3"/>
</dbReference>
<dbReference type="GO" id="GO:0008270">
    <property type="term" value="F:zinc ion binding"/>
    <property type="evidence" value="ECO:0007669"/>
    <property type="project" value="UniProtKB-KW"/>
</dbReference>
<dbReference type="PANTHER" id="PTHR12829:SF2">
    <property type="entry name" value="N6-ADENOSINE-METHYLTRANSFERASE MT-A70-LIKE"/>
    <property type="match status" value="1"/>
</dbReference>
<feature type="compositionally biased region" description="Low complexity" evidence="6">
    <location>
        <begin position="288"/>
        <end position="311"/>
    </location>
</feature>
<feature type="region of interest" description="Disordered" evidence="6">
    <location>
        <begin position="145"/>
        <end position="225"/>
    </location>
</feature>
<organism evidence="8 9">
    <name type="scientific">Acrasis kona</name>
    <dbReference type="NCBI Taxonomy" id="1008807"/>
    <lineage>
        <taxon>Eukaryota</taxon>
        <taxon>Discoba</taxon>
        <taxon>Heterolobosea</taxon>
        <taxon>Tetramitia</taxon>
        <taxon>Eutetramitia</taxon>
        <taxon>Acrasidae</taxon>
        <taxon>Acrasis</taxon>
    </lineage>
</organism>
<name>A0AAW2YH41_9EUKA</name>
<dbReference type="SUPFAM" id="SSF53335">
    <property type="entry name" value="S-adenosyl-L-methionine-dependent methyltransferases"/>
    <property type="match status" value="1"/>
</dbReference>
<evidence type="ECO:0000259" key="7">
    <source>
        <dbReference type="PROSITE" id="PS50135"/>
    </source>
</evidence>
<dbReference type="GO" id="GO:0036396">
    <property type="term" value="C:RNA N6-methyladenosine methyltransferase complex"/>
    <property type="evidence" value="ECO:0007669"/>
    <property type="project" value="TreeGrafter"/>
</dbReference>
<feature type="region of interest" description="Disordered" evidence="6">
    <location>
        <begin position="232"/>
        <end position="251"/>
    </location>
</feature>
<dbReference type="PROSITE" id="PS51143">
    <property type="entry name" value="MT_A70"/>
    <property type="match status" value="1"/>
</dbReference>
<evidence type="ECO:0000313" key="8">
    <source>
        <dbReference type="EMBL" id="KAL0476303.1"/>
    </source>
</evidence>
<dbReference type="PROSITE" id="PS00092">
    <property type="entry name" value="N6_MTASE"/>
    <property type="match status" value="1"/>
</dbReference>
<dbReference type="PROSITE" id="PS50135">
    <property type="entry name" value="ZF_ZZ_2"/>
    <property type="match status" value="2"/>
</dbReference>
<dbReference type="GO" id="GO:0008168">
    <property type="term" value="F:methyltransferase activity"/>
    <property type="evidence" value="ECO:0007669"/>
    <property type="project" value="InterPro"/>
</dbReference>
<comment type="caution">
    <text evidence="8">The sequence shown here is derived from an EMBL/GenBank/DDBJ whole genome shotgun (WGS) entry which is preliminary data.</text>
</comment>
<evidence type="ECO:0000256" key="5">
    <source>
        <dbReference type="PROSITE-ProRule" id="PRU00489"/>
    </source>
</evidence>
<dbReference type="Pfam" id="PF00569">
    <property type="entry name" value="ZZ"/>
    <property type="match status" value="2"/>
</dbReference>
<dbReference type="Pfam" id="PF05063">
    <property type="entry name" value="MT-A70"/>
    <property type="match status" value="1"/>
</dbReference>
<keyword evidence="9" id="KW-1185">Reference proteome</keyword>
<feature type="domain" description="ZZ-type" evidence="7">
    <location>
        <begin position="807"/>
        <end position="863"/>
    </location>
</feature>